<organism evidence="2 3">
    <name type="scientific">Ensete ventricosum</name>
    <name type="common">Abyssinian banana</name>
    <name type="synonym">Musa ensete</name>
    <dbReference type="NCBI Taxonomy" id="4639"/>
    <lineage>
        <taxon>Eukaryota</taxon>
        <taxon>Viridiplantae</taxon>
        <taxon>Streptophyta</taxon>
        <taxon>Embryophyta</taxon>
        <taxon>Tracheophyta</taxon>
        <taxon>Spermatophyta</taxon>
        <taxon>Magnoliopsida</taxon>
        <taxon>Liliopsida</taxon>
        <taxon>Zingiberales</taxon>
        <taxon>Musaceae</taxon>
        <taxon>Ensete</taxon>
    </lineage>
</organism>
<dbReference type="AlphaFoldDB" id="A0A426ZK60"/>
<accession>A0A426ZK60</accession>
<dbReference type="Proteomes" id="UP000287651">
    <property type="component" value="Unassembled WGS sequence"/>
</dbReference>
<proteinExistence type="predicted"/>
<protein>
    <submittedName>
        <fullName evidence="2">Uncharacterized protein</fullName>
    </submittedName>
</protein>
<feature type="region of interest" description="Disordered" evidence="1">
    <location>
        <begin position="66"/>
        <end position="88"/>
    </location>
</feature>
<evidence type="ECO:0000256" key="1">
    <source>
        <dbReference type="SAM" id="MobiDB-lite"/>
    </source>
</evidence>
<evidence type="ECO:0000313" key="3">
    <source>
        <dbReference type="Proteomes" id="UP000287651"/>
    </source>
</evidence>
<reference evidence="2 3" key="1">
    <citation type="journal article" date="2014" name="Agronomy (Basel)">
        <title>A Draft Genome Sequence for Ensete ventricosum, the Drought-Tolerant Tree Against Hunger.</title>
        <authorList>
            <person name="Harrison J."/>
            <person name="Moore K.A."/>
            <person name="Paszkiewicz K."/>
            <person name="Jones T."/>
            <person name="Grant M."/>
            <person name="Ambacheew D."/>
            <person name="Muzemil S."/>
            <person name="Studholme D.J."/>
        </authorList>
    </citation>
    <scope>NUCLEOTIDE SEQUENCE [LARGE SCALE GENOMIC DNA]</scope>
</reference>
<comment type="caution">
    <text evidence="2">The sequence shown here is derived from an EMBL/GenBank/DDBJ whole genome shotgun (WGS) entry which is preliminary data.</text>
</comment>
<gene>
    <name evidence="2" type="ORF">B296_00037706</name>
</gene>
<dbReference type="EMBL" id="AMZH03006212">
    <property type="protein sequence ID" value="RRT64393.1"/>
    <property type="molecule type" value="Genomic_DNA"/>
</dbReference>
<evidence type="ECO:0000313" key="2">
    <source>
        <dbReference type="EMBL" id="RRT64393.1"/>
    </source>
</evidence>
<name>A0A426ZK60_ENSVE</name>
<sequence length="88" mass="10502">MRLRLQYAKLDNEPKETEIDLIDLQFYNEESEPMLEWVEATENQEDPLLDEVGDPQRPSRFITEAIKEEEAYPQQEEDFPQSKRGERS</sequence>